<keyword evidence="1" id="KW-0808">Transferase</keyword>
<protein>
    <submittedName>
        <fullName evidence="1">Glycosyl transferase family 2</fullName>
    </submittedName>
</protein>
<dbReference type="GO" id="GO:0016740">
    <property type="term" value="F:transferase activity"/>
    <property type="evidence" value="ECO:0007669"/>
    <property type="project" value="UniProtKB-KW"/>
</dbReference>
<organism evidence="1 2">
    <name type="scientific">Candidatus Faecalibacterium intestinavium</name>
    <dbReference type="NCBI Taxonomy" id="2838580"/>
    <lineage>
        <taxon>Bacteria</taxon>
        <taxon>Bacillati</taxon>
        <taxon>Bacillota</taxon>
        <taxon>Clostridia</taxon>
        <taxon>Eubacteriales</taxon>
        <taxon>Oscillospiraceae</taxon>
        <taxon>Faecalibacterium</taxon>
    </lineage>
</organism>
<reference evidence="1" key="2">
    <citation type="submission" date="2021-04" db="EMBL/GenBank/DDBJ databases">
        <authorList>
            <person name="Gilroy R."/>
        </authorList>
    </citation>
    <scope>NUCLEOTIDE SEQUENCE</scope>
    <source>
        <strain evidence="1">742</strain>
    </source>
</reference>
<evidence type="ECO:0000313" key="1">
    <source>
        <dbReference type="EMBL" id="MBU3819424.1"/>
    </source>
</evidence>
<dbReference type="EMBL" id="JAHLFH010000066">
    <property type="protein sequence ID" value="MBU3819424.1"/>
    <property type="molecule type" value="Genomic_DNA"/>
</dbReference>
<reference evidence="1" key="1">
    <citation type="journal article" date="2021" name="PeerJ">
        <title>Extensive microbial diversity within the chicken gut microbiome revealed by metagenomics and culture.</title>
        <authorList>
            <person name="Gilroy R."/>
            <person name="Ravi A."/>
            <person name="Getino M."/>
            <person name="Pursley I."/>
            <person name="Horton D.L."/>
            <person name="Alikhan N.F."/>
            <person name="Baker D."/>
            <person name="Gharbi K."/>
            <person name="Hall N."/>
            <person name="Watson M."/>
            <person name="Adriaenssens E.M."/>
            <person name="Foster-Nyarko E."/>
            <person name="Jarju S."/>
            <person name="Secka A."/>
            <person name="Antonio M."/>
            <person name="Oren A."/>
            <person name="Chaudhuri R.R."/>
            <person name="La Ragione R."/>
            <person name="Hildebrand F."/>
            <person name="Pallen M.J."/>
        </authorList>
    </citation>
    <scope>NUCLEOTIDE SEQUENCE</scope>
    <source>
        <strain evidence="1">742</strain>
    </source>
</reference>
<dbReference type="SUPFAM" id="SSF48452">
    <property type="entry name" value="TPR-like"/>
    <property type="match status" value="1"/>
</dbReference>
<dbReference type="Proteomes" id="UP000824178">
    <property type="component" value="Unassembled WGS sequence"/>
</dbReference>
<comment type="caution">
    <text evidence="1">The sequence shown here is derived from an EMBL/GenBank/DDBJ whole genome shotgun (WGS) entry which is preliminary data.</text>
</comment>
<feature type="non-terminal residue" evidence="1">
    <location>
        <position position="1"/>
    </location>
</feature>
<dbReference type="InterPro" id="IPR011990">
    <property type="entry name" value="TPR-like_helical_dom_sf"/>
</dbReference>
<dbReference type="AlphaFoldDB" id="A0A9E2KKE0"/>
<proteinExistence type="predicted"/>
<sequence length="114" mass="13069">ARRWWFRAIGEAPWLREPWLDLAALLCEEEDWQGVLYLTGSALKIQQRPRGYFSEGDAWGSRPYDLAALGSYYTGDYTRALAMADQALARSPKDQRLIRNRALILRKAAPETPL</sequence>
<evidence type="ECO:0000313" key="2">
    <source>
        <dbReference type="Proteomes" id="UP000824178"/>
    </source>
</evidence>
<dbReference type="Gene3D" id="1.25.40.10">
    <property type="entry name" value="Tetratricopeptide repeat domain"/>
    <property type="match status" value="1"/>
</dbReference>
<gene>
    <name evidence="1" type="ORF">H9864_03495</name>
</gene>
<name>A0A9E2KKE0_9FIRM</name>
<accession>A0A9E2KKE0</accession>